<dbReference type="GO" id="GO:0016757">
    <property type="term" value="F:glycosyltransferase activity"/>
    <property type="evidence" value="ECO:0007669"/>
    <property type="project" value="UniProtKB-KW"/>
</dbReference>
<sequence length="171" mass="18068">MTPVLGVNDSFMLVVARPRGYKHVQVAAAAAKAAGVQLVVVGGSTGSRSASLGGVLALGRVDESELRWLYRQARALVALAHEDFGLTPIEAHAFGTPVVALRAGGYLDTVIEGVNGVFVDSLSSPDVSEGIRTAMVRRWDRAAIRRSADRFTESSFMARIGQIIDEASSIG</sequence>
<name>A0ABS9DLS5_9ACTN</name>
<keyword evidence="1 3" id="KW-0808">Transferase</keyword>
<proteinExistence type="predicted"/>
<reference evidence="3" key="1">
    <citation type="submission" date="2022-01" db="EMBL/GenBank/DDBJ databases">
        <title>Gordonia xiamenensis sp. nov., isolated from surface seawater in Xiamen.</title>
        <authorList>
            <person name="He Y.F."/>
        </authorList>
    </citation>
    <scope>NUCLEOTIDE SEQUENCE</scope>
    <source>
        <strain evidence="3">GW1C4-4</strain>
    </source>
</reference>
<evidence type="ECO:0000313" key="4">
    <source>
        <dbReference type="Proteomes" id="UP001108089"/>
    </source>
</evidence>
<dbReference type="Gene3D" id="3.40.50.2000">
    <property type="entry name" value="Glycogen Phosphorylase B"/>
    <property type="match status" value="1"/>
</dbReference>
<organism evidence="3 4">
    <name type="scientific">Gordonia tangerina</name>
    <dbReference type="NCBI Taxonomy" id="2911060"/>
    <lineage>
        <taxon>Bacteria</taxon>
        <taxon>Bacillati</taxon>
        <taxon>Actinomycetota</taxon>
        <taxon>Actinomycetes</taxon>
        <taxon>Mycobacteriales</taxon>
        <taxon>Gordoniaceae</taxon>
        <taxon>Gordonia</taxon>
    </lineage>
</organism>
<accession>A0ABS9DLS5</accession>
<keyword evidence="3" id="KW-0328">Glycosyltransferase</keyword>
<evidence type="ECO:0000313" key="3">
    <source>
        <dbReference type="EMBL" id="MCF3940190.1"/>
    </source>
</evidence>
<dbReference type="Proteomes" id="UP001108089">
    <property type="component" value="Unassembled WGS sequence"/>
</dbReference>
<dbReference type="SUPFAM" id="SSF53756">
    <property type="entry name" value="UDP-Glycosyltransferase/glycogen phosphorylase"/>
    <property type="match status" value="1"/>
</dbReference>
<dbReference type="PANTHER" id="PTHR45947">
    <property type="entry name" value="SULFOQUINOVOSYL TRANSFERASE SQD2"/>
    <property type="match status" value="1"/>
</dbReference>
<evidence type="ECO:0000256" key="1">
    <source>
        <dbReference type="ARBA" id="ARBA00022679"/>
    </source>
</evidence>
<dbReference type="EC" id="2.4.-.-" evidence="3"/>
<dbReference type="EMBL" id="JAKGCU010000018">
    <property type="protein sequence ID" value="MCF3940190.1"/>
    <property type="molecule type" value="Genomic_DNA"/>
</dbReference>
<comment type="caution">
    <text evidence="3">The sequence shown here is derived from an EMBL/GenBank/DDBJ whole genome shotgun (WGS) entry which is preliminary data.</text>
</comment>
<keyword evidence="4" id="KW-1185">Reference proteome</keyword>
<protein>
    <submittedName>
        <fullName evidence="3">Glycosyltransferase</fullName>
        <ecNumber evidence="3">2.4.-.-</ecNumber>
    </submittedName>
</protein>
<dbReference type="Pfam" id="PF00534">
    <property type="entry name" value="Glycos_transf_1"/>
    <property type="match status" value="1"/>
</dbReference>
<feature type="domain" description="Glycosyl transferase family 1" evidence="2">
    <location>
        <begin position="8"/>
        <end position="146"/>
    </location>
</feature>
<dbReference type="InterPro" id="IPR001296">
    <property type="entry name" value="Glyco_trans_1"/>
</dbReference>
<dbReference type="RefSeq" id="WP_235724941.1">
    <property type="nucleotide sequence ID" value="NZ_JAKGCU010000018.1"/>
</dbReference>
<evidence type="ECO:0000259" key="2">
    <source>
        <dbReference type="Pfam" id="PF00534"/>
    </source>
</evidence>
<dbReference type="InterPro" id="IPR050194">
    <property type="entry name" value="Glycosyltransferase_grp1"/>
</dbReference>
<gene>
    <name evidence="3" type="ORF">L1892_17590</name>
</gene>
<dbReference type="PANTHER" id="PTHR45947:SF3">
    <property type="entry name" value="SULFOQUINOVOSYL TRANSFERASE SQD2"/>
    <property type="match status" value="1"/>
</dbReference>